<gene>
    <name evidence="4" type="primary">kdgM_2</name>
    <name evidence="4" type="ORF">NCTC13635_02579</name>
</gene>
<dbReference type="GO" id="GO:0015772">
    <property type="term" value="P:oligosaccharide transport"/>
    <property type="evidence" value="ECO:0007669"/>
    <property type="project" value="TreeGrafter"/>
</dbReference>
<dbReference type="InterPro" id="IPR053713">
    <property type="entry name" value="Bact_OM_Channel_sf"/>
</dbReference>
<sequence>MLKRSLVLAALCGMSFAATAVTIDLRHEFIDGGKSDKSNADRVSVSHRFANGLGFTVEAKWRSGGDNGSQPYSDVVGQWP</sequence>
<dbReference type="AlphaFoldDB" id="A0A3S4GDU4"/>
<keyword evidence="1 3" id="KW-0732">Signal</keyword>
<dbReference type="GO" id="GO:0015288">
    <property type="term" value="F:porin activity"/>
    <property type="evidence" value="ECO:0007669"/>
    <property type="project" value="TreeGrafter"/>
</dbReference>
<feature type="chain" id="PRO_5018701596" evidence="3">
    <location>
        <begin position="21"/>
        <end position="80"/>
    </location>
</feature>
<evidence type="ECO:0000256" key="2">
    <source>
        <dbReference type="SAM" id="MobiDB-lite"/>
    </source>
</evidence>
<dbReference type="Proteomes" id="UP000282433">
    <property type="component" value="Chromosome"/>
</dbReference>
<reference evidence="4 5" key="1">
    <citation type="submission" date="2018-12" db="EMBL/GenBank/DDBJ databases">
        <authorList>
            <consortium name="Pathogen Informatics"/>
        </authorList>
    </citation>
    <scope>NUCLEOTIDE SEQUENCE [LARGE SCALE GENOMIC DNA]</scope>
    <source>
        <strain evidence="4 5">NCTC13635</strain>
    </source>
</reference>
<evidence type="ECO:0000313" key="4">
    <source>
        <dbReference type="EMBL" id="VEB02078.1"/>
    </source>
</evidence>
<dbReference type="GO" id="GO:0009279">
    <property type="term" value="C:cell outer membrane"/>
    <property type="evidence" value="ECO:0007669"/>
    <property type="project" value="TreeGrafter"/>
</dbReference>
<evidence type="ECO:0000256" key="3">
    <source>
        <dbReference type="SAM" id="SignalP"/>
    </source>
</evidence>
<dbReference type="EMBL" id="LR134162">
    <property type="protein sequence ID" value="VEB02078.1"/>
    <property type="molecule type" value="Genomic_DNA"/>
</dbReference>
<evidence type="ECO:0000313" key="5">
    <source>
        <dbReference type="Proteomes" id="UP000282433"/>
    </source>
</evidence>
<feature type="signal peptide" evidence="3">
    <location>
        <begin position="1"/>
        <end position="20"/>
    </location>
</feature>
<dbReference type="Gene3D" id="2.40.160.40">
    <property type="entry name" value="monomeric porin ompg"/>
    <property type="match status" value="1"/>
</dbReference>
<feature type="region of interest" description="Disordered" evidence="2">
    <location>
        <begin position="61"/>
        <end position="80"/>
    </location>
</feature>
<organism evidence="4 5">
    <name type="scientific">Klebsiella pneumoniae</name>
    <dbReference type="NCBI Taxonomy" id="573"/>
    <lineage>
        <taxon>Bacteria</taxon>
        <taxon>Pseudomonadati</taxon>
        <taxon>Pseudomonadota</taxon>
        <taxon>Gammaproteobacteria</taxon>
        <taxon>Enterobacterales</taxon>
        <taxon>Enterobacteriaceae</taxon>
        <taxon>Klebsiella/Raoultella group</taxon>
        <taxon>Klebsiella</taxon>
        <taxon>Klebsiella pneumoniae complex</taxon>
    </lineage>
</organism>
<dbReference type="InterPro" id="IPR009331">
    <property type="entry name" value="Oligogalacturonate-sp_porin"/>
</dbReference>
<dbReference type="PANTHER" id="PTHR38105">
    <property type="entry name" value="OUTER MEMBRANE PROTEIN-RELATED-RELATED"/>
    <property type="match status" value="1"/>
</dbReference>
<name>A0A3S4GDU4_KLEPN</name>
<evidence type="ECO:0000256" key="1">
    <source>
        <dbReference type="ARBA" id="ARBA00022729"/>
    </source>
</evidence>
<protein>
    <submittedName>
        <fullName evidence="4">Oligogalacturonate-specific porin protein KdgM</fullName>
    </submittedName>
</protein>
<accession>A0A3S4GDU4</accession>
<dbReference type="Pfam" id="PF06178">
    <property type="entry name" value="KdgM"/>
    <property type="match status" value="1"/>
</dbReference>
<proteinExistence type="predicted"/>
<dbReference type="PANTHER" id="PTHR38105:SF5">
    <property type="entry name" value="OUTER MEMBRANE PROTEIN"/>
    <property type="match status" value="1"/>
</dbReference>